<gene>
    <name evidence="1" type="ORF">MNBD_NITROSPINAE01-656</name>
</gene>
<dbReference type="EMBL" id="UOGC01000100">
    <property type="protein sequence ID" value="VAX20032.1"/>
    <property type="molecule type" value="Genomic_DNA"/>
</dbReference>
<proteinExistence type="predicted"/>
<evidence type="ECO:0000313" key="1">
    <source>
        <dbReference type="EMBL" id="VAX20032.1"/>
    </source>
</evidence>
<name>A0A3B1BW72_9ZZZZ</name>
<accession>A0A3B1BW72</accession>
<organism evidence="1">
    <name type="scientific">hydrothermal vent metagenome</name>
    <dbReference type="NCBI Taxonomy" id="652676"/>
    <lineage>
        <taxon>unclassified sequences</taxon>
        <taxon>metagenomes</taxon>
        <taxon>ecological metagenomes</taxon>
    </lineage>
</organism>
<dbReference type="AlphaFoldDB" id="A0A3B1BW72"/>
<reference evidence="1" key="1">
    <citation type="submission" date="2018-06" db="EMBL/GenBank/DDBJ databases">
        <authorList>
            <person name="Zhirakovskaya E."/>
        </authorList>
    </citation>
    <scope>NUCLEOTIDE SEQUENCE</scope>
</reference>
<protein>
    <submittedName>
        <fullName evidence="1">Uncharacterized protein</fullName>
    </submittedName>
</protein>
<sequence length="160" mass="17443">MAGRTVWATACDGEKIINIDTASGEKEIREKPHDGFISLAGFKVPYALISSMITGAPPKFDGVDEAILRNGKKTASTVTPQMKIEYTETVNKISFSTYAGQEATLTLGERVTGQAAPYLRSVTVAFPLNGGKAEIKWADVRQNIKFEKGFFSFNEAPDLF</sequence>